<name>A0A1I2VA69_9GAMM</name>
<keyword evidence="2" id="KW-1185">Reference proteome</keyword>
<reference evidence="2" key="1">
    <citation type="submission" date="2016-10" db="EMBL/GenBank/DDBJ databases">
        <authorList>
            <person name="Varghese N."/>
            <person name="Submissions S."/>
        </authorList>
    </citation>
    <scope>NUCLEOTIDE SEQUENCE [LARGE SCALE GENOMIC DNA]</scope>
    <source>
        <strain evidence="2">CGMCC 1.10971</strain>
    </source>
</reference>
<evidence type="ECO:0000313" key="1">
    <source>
        <dbReference type="EMBL" id="SFG86208.1"/>
    </source>
</evidence>
<dbReference type="Gene3D" id="1.10.260.40">
    <property type="entry name" value="lambda repressor-like DNA-binding domains"/>
    <property type="match status" value="1"/>
</dbReference>
<sequence length="99" mass="10948">MAIAMNDLLLLSSSNVQQSFATYLLAQRKASKLSRSALAQRSTVPESTIKKFETTGQISLRQFLLLWQSLDDLARLQQLTKPASSLPSLPKSIDEVLAQ</sequence>
<dbReference type="InterPro" id="IPR010982">
    <property type="entry name" value="Lambda_DNA-bd_dom_sf"/>
</dbReference>
<dbReference type="GO" id="GO:0003677">
    <property type="term" value="F:DNA binding"/>
    <property type="evidence" value="ECO:0007669"/>
    <property type="project" value="InterPro"/>
</dbReference>
<evidence type="ECO:0000313" key="2">
    <source>
        <dbReference type="Proteomes" id="UP000198623"/>
    </source>
</evidence>
<dbReference type="EMBL" id="FOOU01000016">
    <property type="protein sequence ID" value="SFG86208.1"/>
    <property type="molecule type" value="Genomic_DNA"/>
</dbReference>
<dbReference type="SUPFAM" id="SSF47413">
    <property type="entry name" value="lambda repressor-like DNA-binding domains"/>
    <property type="match status" value="1"/>
</dbReference>
<protein>
    <submittedName>
        <fullName evidence="1">Uncharacterized protein</fullName>
    </submittedName>
</protein>
<dbReference type="Proteomes" id="UP000198623">
    <property type="component" value="Unassembled WGS sequence"/>
</dbReference>
<gene>
    <name evidence="1" type="ORF">SAMN05216175_11633</name>
</gene>
<organism evidence="1 2">
    <name type="scientific">Neptunomonas qingdaonensis</name>
    <dbReference type="NCBI Taxonomy" id="1045558"/>
    <lineage>
        <taxon>Bacteria</taxon>
        <taxon>Pseudomonadati</taxon>
        <taxon>Pseudomonadota</taxon>
        <taxon>Gammaproteobacteria</taxon>
        <taxon>Oceanospirillales</taxon>
        <taxon>Oceanospirillaceae</taxon>
        <taxon>Neptunomonas</taxon>
    </lineage>
</organism>
<proteinExistence type="predicted"/>
<accession>A0A1I2VA69</accession>
<dbReference type="STRING" id="1045558.SAMN05216175_11633"/>
<dbReference type="AlphaFoldDB" id="A0A1I2VA69"/>